<dbReference type="AlphaFoldDB" id="A0A2C9UBT2"/>
<evidence type="ECO:0000313" key="1">
    <source>
        <dbReference type="EMBL" id="OAY27257.1"/>
    </source>
</evidence>
<dbReference type="EMBL" id="CM004402">
    <property type="protein sequence ID" value="OAY27257.1"/>
    <property type="molecule type" value="Genomic_DNA"/>
</dbReference>
<proteinExistence type="predicted"/>
<gene>
    <name evidence="1" type="ORF">MANES_16G111800</name>
</gene>
<name>A0A2C9UBT2_MANES</name>
<reference evidence="1" key="1">
    <citation type="submission" date="2016-02" db="EMBL/GenBank/DDBJ databases">
        <title>WGS assembly of Manihot esculenta.</title>
        <authorList>
            <person name="Bredeson J.V."/>
            <person name="Prochnik S.E."/>
            <person name="Lyons J.B."/>
            <person name="Schmutz J."/>
            <person name="Grimwood J."/>
            <person name="Vrebalov J."/>
            <person name="Bart R.S."/>
            <person name="Amuge T."/>
            <person name="Ferguson M.E."/>
            <person name="Green R."/>
            <person name="Putnam N."/>
            <person name="Stites J."/>
            <person name="Rounsley S."/>
            <person name="Rokhsar D.S."/>
        </authorList>
    </citation>
    <scope>NUCLEOTIDE SEQUENCE [LARGE SCALE GENOMIC DNA]</scope>
    <source>
        <tissue evidence="1">Leaf</tissue>
    </source>
</reference>
<sequence>MRSFWNQRSSSYHKRYSPHIISSANLPRSNEKKPSIIREVKLLSPVCHRGINTASVAPSETVQRNSYFPGKIYC</sequence>
<organism evidence="1">
    <name type="scientific">Manihot esculenta</name>
    <name type="common">Cassava</name>
    <name type="synonym">Jatropha manihot</name>
    <dbReference type="NCBI Taxonomy" id="3983"/>
    <lineage>
        <taxon>Eukaryota</taxon>
        <taxon>Viridiplantae</taxon>
        <taxon>Streptophyta</taxon>
        <taxon>Embryophyta</taxon>
        <taxon>Tracheophyta</taxon>
        <taxon>Spermatophyta</taxon>
        <taxon>Magnoliopsida</taxon>
        <taxon>eudicotyledons</taxon>
        <taxon>Gunneridae</taxon>
        <taxon>Pentapetalae</taxon>
        <taxon>rosids</taxon>
        <taxon>fabids</taxon>
        <taxon>Malpighiales</taxon>
        <taxon>Euphorbiaceae</taxon>
        <taxon>Crotonoideae</taxon>
        <taxon>Manihoteae</taxon>
        <taxon>Manihot</taxon>
    </lineage>
</organism>
<accession>A0A2C9UBT2</accession>
<protein>
    <submittedName>
        <fullName evidence="1">Uncharacterized protein</fullName>
    </submittedName>
</protein>